<dbReference type="RefSeq" id="XP_007683529.1">
    <property type="nucleotide sequence ID" value="XM_007685339.1"/>
</dbReference>
<dbReference type="AlphaFoldDB" id="W7A1L8"/>
<dbReference type="OrthoDB" id="5406216at2759"/>
<gene>
    <name evidence="1" type="ORF">COCMIDRAFT_32716</name>
</gene>
<dbReference type="STRING" id="930090.W7A1L8"/>
<protein>
    <submittedName>
        <fullName evidence="1">Uncharacterized protein</fullName>
    </submittedName>
</protein>
<dbReference type="GeneID" id="19122168"/>
<evidence type="ECO:0000313" key="1">
    <source>
        <dbReference type="EMBL" id="EUC49921.1"/>
    </source>
</evidence>
<organism evidence="1 2">
    <name type="scientific">Bipolaris oryzae ATCC 44560</name>
    <dbReference type="NCBI Taxonomy" id="930090"/>
    <lineage>
        <taxon>Eukaryota</taxon>
        <taxon>Fungi</taxon>
        <taxon>Dikarya</taxon>
        <taxon>Ascomycota</taxon>
        <taxon>Pezizomycotina</taxon>
        <taxon>Dothideomycetes</taxon>
        <taxon>Pleosporomycetidae</taxon>
        <taxon>Pleosporales</taxon>
        <taxon>Pleosporineae</taxon>
        <taxon>Pleosporaceae</taxon>
        <taxon>Bipolaris</taxon>
    </lineage>
</organism>
<evidence type="ECO:0000313" key="2">
    <source>
        <dbReference type="Proteomes" id="UP000054032"/>
    </source>
</evidence>
<dbReference type="HOGENOM" id="CLU_1053708_0_0_1"/>
<accession>W7A1L8</accession>
<dbReference type="EMBL" id="KI963927">
    <property type="protein sequence ID" value="EUC49921.1"/>
    <property type="molecule type" value="Genomic_DNA"/>
</dbReference>
<dbReference type="KEGG" id="bor:COCMIDRAFT_32716"/>
<keyword evidence="2" id="KW-1185">Reference proteome</keyword>
<dbReference type="eggNOG" id="ENOG502QRYC">
    <property type="taxonomic scope" value="Eukaryota"/>
</dbReference>
<proteinExistence type="predicted"/>
<dbReference type="Proteomes" id="UP000054032">
    <property type="component" value="Unassembled WGS sequence"/>
</dbReference>
<name>W7A1L8_COCMI</name>
<reference evidence="1 2" key="1">
    <citation type="journal article" date="2013" name="PLoS Genet.">
        <title>Comparative genome structure, secondary metabolite, and effector coding capacity across Cochliobolus pathogens.</title>
        <authorList>
            <person name="Condon B.J."/>
            <person name="Leng Y."/>
            <person name="Wu D."/>
            <person name="Bushley K.E."/>
            <person name="Ohm R.A."/>
            <person name="Otillar R."/>
            <person name="Martin J."/>
            <person name="Schackwitz W."/>
            <person name="Grimwood J."/>
            <person name="MohdZainudin N."/>
            <person name="Xue C."/>
            <person name="Wang R."/>
            <person name="Manning V.A."/>
            <person name="Dhillon B."/>
            <person name="Tu Z.J."/>
            <person name="Steffenson B.J."/>
            <person name="Salamov A."/>
            <person name="Sun H."/>
            <person name="Lowry S."/>
            <person name="LaButti K."/>
            <person name="Han J."/>
            <person name="Copeland A."/>
            <person name="Lindquist E."/>
            <person name="Barry K."/>
            <person name="Schmutz J."/>
            <person name="Baker S.E."/>
            <person name="Ciuffetti L.M."/>
            <person name="Grigoriev I.V."/>
            <person name="Zhong S."/>
            <person name="Turgeon B.G."/>
        </authorList>
    </citation>
    <scope>NUCLEOTIDE SEQUENCE [LARGE SCALE GENOMIC DNA]</scope>
    <source>
        <strain evidence="1 2">ATCC 44560</strain>
    </source>
</reference>
<sequence length="264" mass="27288">MMQSVTKGYGFQNARSYHLNTSAAGFDCMHAPSGVWASARCGDYTHGRSKSDIHPSSSSDSDSRTIQLWYRIYQAPAVASAEDAPAQGLVVGVPTLPFASTPTVEPAIIVPVNTTAGSSLGDASVARVEPADVVPPPSIANHAVNPVPPAPAPTSSASSSMESSSVTHATTSFGNVPFVTVQWVETFIGGTYSTWWPHTISLDFKPQRSVAPAPGRGEIGMGTLTGKTGQTQTVVEVVAAAPTQDSGWAKGVAAMVGVGIMGIF</sequence>